<name>A0A2G9I818_9LAMI</name>
<reference evidence="2" key="1">
    <citation type="journal article" date="2018" name="Gigascience">
        <title>Genome assembly of the Pink Ipe (Handroanthus impetiginosus, Bignoniaceae), a highly valued, ecologically keystone Neotropical timber forest tree.</title>
        <authorList>
            <person name="Silva-Junior O.B."/>
            <person name="Grattapaglia D."/>
            <person name="Novaes E."/>
            <person name="Collevatti R.G."/>
        </authorList>
    </citation>
    <scope>NUCLEOTIDE SEQUENCE [LARGE SCALE GENOMIC DNA]</scope>
    <source>
        <strain evidence="2">cv. UFG-1</strain>
    </source>
</reference>
<accession>A0A2G9I818</accession>
<gene>
    <name evidence="1" type="ORF">CDL12_01318</name>
</gene>
<comment type="caution">
    <text evidence="1">The sequence shown here is derived from an EMBL/GenBank/DDBJ whole genome shotgun (WGS) entry which is preliminary data.</text>
</comment>
<dbReference type="PANTHER" id="PTHR31111">
    <property type="entry name" value="BNAA05G37150D PROTEIN-RELATED"/>
    <property type="match status" value="1"/>
</dbReference>
<dbReference type="AlphaFoldDB" id="A0A2G9I818"/>
<dbReference type="PANTHER" id="PTHR31111:SF138">
    <property type="entry name" value="F-BOX ASSOCIATED DOMAIN-CONTAINING PROTEIN"/>
    <property type="match status" value="1"/>
</dbReference>
<dbReference type="Proteomes" id="UP000231279">
    <property type="component" value="Unassembled WGS sequence"/>
</dbReference>
<dbReference type="OrthoDB" id="911623at2759"/>
<keyword evidence="2" id="KW-1185">Reference proteome</keyword>
<evidence type="ECO:0008006" key="3">
    <source>
        <dbReference type="Google" id="ProtNLM"/>
    </source>
</evidence>
<organism evidence="1 2">
    <name type="scientific">Handroanthus impetiginosus</name>
    <dbReference type="NCBI Taxonomy" id="429701"/>
    <lineage>
        <taxon>Eukaryota</taxon>
        <taxon>Viridiplantae</taxon>
        <taxon>Streptophyta</taxon>
        <taxon>Embryophyta</taxon>
        <taxon>Tracheophyta</taxon>
        <taxon>Spermatophyta</taxon>
        <taxon>Magnoliopsida</taxon>
        <taxon>eudicotyledons</taxon>
        <taxon>Gunneridae</taxon>
        <taxon>Pentapetalae</taxon>
        <taxon>asterids</taxon>
        <taxon>lamiids</taxon>
        <taxon>Lamiales</taxon>
        <taxon>Bignoniaceae</taxon>
        <taxon>Crescentiina</taxon>
        <taxon>Tabebuia alliance</taxon>
        <taxon>Handroanthus</taxon>
    </lineage>
</organism>
<evidence type="ECO:0000313" key="1">
    <source>
        <dbReference type="EMBL" id="PIN25905.1"/>
    </source>
</evidence>
<proteinExistence type="predicted"/>
<protein>
    <recommendedName>
        <fullName evidence="3">F-box domain-containing protein</fullName>
    </recommendedName>
</protein>
<sequence>MGGQKGPIEDDKPSLPEDIIKFEIFSRLPVKSLYQFGRKWFHSLATHRGFLDAYHHRRRHHYILSFWSLQWDSIFYSIEPDSGGKARATSIDEATNLHYNTYAKSINGLMCISRNLDVSICQSATNETRSLPRIPSCNRVRQHSQYIYFCYDPNSERFSKYTHSLLILKFTFRWKSPAPSGLFSILIQKQYSVTRFHRELFC</sequence>
<dbReference type="EMBL" id="NKXS01000164">
    <property type="protein sequence ID" value="PIN25905.1"/>
    <property type="molecule type" value="Genomic_DNA"/>
</dbReference>
<evidence type="ECO:0000313" key="2">
    <source>
        <dbReference type="Proteomes" id="UP000231279"/>
    </source>
</evidence>